<gene>
    <name evidence="10" type="primary">idi</name>
    <name evidence="13" type="ORF">GB864_14200</name>
</gene>
<evidence type="ECO:0000256" key="11">
    <source>
        <dbReference type="PIRSR" id="PIRSR018427-1"/>
    </source>
</evidence>
<evidence type="ECO:0000313" key="14">
    <source>
        <dbReference type="Proteomes" id="UP000438182"/>
    </source>
</evidence>
<sequence length="187" mass="20342">MTVDAPAEQVVLLDDAGFAIGTADKSLVHDAATPLHLAFSCYAFGPDGRMLLTRRALGKRTWPGVWTNACCGHPAPGEPIEDAVVRRVRQELGVEPTDLRLVLPDFRYRAVDASGTVEHEVCPVYLAELSGDPVPDPDEVAEWAWTDPRDFVGVALLAPHLLSPWSVLQAGELVRAGVPEFRLEPLE</sequence>
<name>A0A6I4NZF1_9MICO</name>
<feature type="domain" description="Nudix hydrolase" evidence="12">
    <location>
        <begin position="34"/>
        <end position="168"/>
    </location>
</feature>
<dbReference type="CDD" id="cd02885">
    <property type="entry name" value="NUDIX_IPP_Isomerase"/>
    <property type="match status" value="1"/>
</dbReference>
<dbReference type="PROSITE" id="PS51462">
    <property type="entry name" value="NUDIX"/>
    <property type="match status" value="1"/>
</dbReference>
<keyword evidence="9 10" id="KW-0413">Isomerase</keyword>
<dbReference type="GO" id="GO:0008299">
    <property type="term" value="P:isoprenoid biosynthetic process"/>
    <property type="evidence" value="ECO:0007669"/>
    <property type="project" value="UniProtKB-UniRule"/>
</dbReference>
<evidence type="ECO:0000259" key="12">
    <source>
        <dbReference type="PROSITE" id="PS51462"/>
    </source>
</evidence>
<keyword evidence="7 10" id="KW-0464">Manganese</keyword>
<evidence type="ECO:0000313" key="13">
    <source>
        <dbReference type="EMBL" id="MWB99700.1"/>
    </source>
</evidence>
<comment type="similarity">
    <text evidence="2 10">Belongs to the IPP isomerase type 1 family.</text>
</comment>
<dbReference type="RefSeq" id="WP_160426187.1">
    <property type="nucleotide sequence ID" value="NZ_WSTA01000074.1"/>
</dbReference>
<keyword evidence="4 10" id="KW-0963">Cytoplasm</keyword>
<dbReference type="GO" id="GO:0005737">
    <property type="term" value="C:cytoplasm"/>
    <property type="evidence" value="ECO:0007669"/>
    <property type="project" value="UniProtKB-SubCell"/>
</dbReference>
<evidence type="ECO:0000256" key="3">
    <source>
        <dbReference type="ARBA" id="ARBA00012057"/>
    </source>
</evidence>
<dbReference type="GO" id="GO:0046872">
    <property type="term" value="F:metal ion binding"/>
    <property type="evidence" value="ECO:0007669"/>
    <property type="project" value="UniProtKB-KW"/>
</dbReference>
<dbReference type="Pfam" id="PF00293">
    <property type="entry name" value="NUDIX"/>
    <property type="match status" value="1"/>
</dbReference>
<dbReference type="UniPathway" id="UPA00059">
    <property type="reaction ID" value="UER00104"/>
</dbReference>
<evidence type="ECO:0000256" key="1">
    <source>
        <dbReference type="ARBA" id="ARBA00004826"/>
    </source>
</evidence>
<evidence type="ECO:0000256" key="2">
    <source>
        <dbReference type="ARBA" id="ARBA00007579"/>
    </source>
</evidence>
<dbReference type="AlphaFoldDB" id="A0A6I4NZF1"/>
<comment type="pathway">
    <text evidence="1 10">Isoprenoid biosynthesis; dimethylallyl diphosphate biosynthesis; dimethylallyl diphosphate from isopentenyl diphosphate: step 1/1.</text>
</comment>
<comment type="cofactor">
    <cofactor evidence="10">
        <name>Mg(2+)</name>
        <dbReference type="ChEBI" id="CHEBI:18420"/>
    </cofactor>
    <text evidence="10">Binds 1 Mg(2+) ion per subunit. The magnesium ion binds only when substrate is bound.</text>
</comment>
<proteinExistence type="inferred from homology"/>
<evidence type="ECO:0000256" key="5">
    <source>
        <dbReference type="ARBA" id="ARBA00022723"/>
    </source>
</evidence>
<feature type="binding site" evidence="10">
    <location>
        <position position="73"/>
    </location>
    <ligand>
        <name>Mn(2+)</name>
        <dbReference type="ChEBI" id="CHEBI:29035"/>
    </ligand>
</feature>
<dbReference type="GO" id="GO:0004452">
    <property type="term" value="F:isopentenyl-diphosphate delta-isomerase activity"/>
    <property type="evidence" value="ECO:0007669"/>
    <property type="project" value="UniProtKB-UniRule"/>
</dbReference>
<dbReference type="EC" id="5.3.3.2" evidence="3 10"/>
<dbReference type="GO" id="GO:0050992">
    <property type="term" value="P:dimethylallyl diphosphate biosynthetic process"/>
    <property type="evidence" value="ECO:0007669"/>
    <property type="project" value="UniProtKB-UniRule"/>
</dbReference>
<dbReference type="NCBIfam" id="TIGR02150">
    <property type="entry name" value="IPP_isom_1"/>
    <property type="match status" value="1"/>
</dbReference>
<comment type="catalytic activity">
    <reaction evidence="10">
        <text>isopentenyl diphosphate = dimethylallyl diphosphate</text>
        <dbReference type="Rhea" id="RHEA:23284"/>
        <dbReference type="ChEBI" id="CHEBI:57623"/>
        <dbReference type="ChEBI" id="CHEBI:128769"/>
        <dbReference type="EC" id="5.3.3.2"/>
    </reaction>
</comment>
<organism evidence="13 14">
    <name type="scientific">Agromyces seonyuensis</name>
    <dbReference type="NCBI Taxonomy" id="2662446"/>
    <lineage>
        <taxon>Bacteria</taxon>
        <taxon>Bacillati</taxon>
        <taxon>Actinomycetota</taxon>
        <taxon>Actinomycetes</taxon>
        <taxon>Micrococcales</taxon>
        <taxon>Microbacteriaceae</taxon>
        <taxon>Agromyces</taxon>
    </lineage>
</organism>
<evidence type="ECO:0000256" key="8">
    <source>
        <dbReference type="ARBA" id="ARBA00023229"/>
    </source>
</evidence>
<dbReference type="Proteomes" id="UP000438182">
    <property type="component" value="Unassembled WGS sequence"/>
</dbReference>
<feature type="active site" evidence="10 11">
    <location>
        <position position="71"/>
    </location>
</feature>
<comment type="function">
    <text evidence="10">Catalyzes the 1,3-allylic rearrangement of the homoallylic substrate isopentenyl (IPP) to its highly electrophilic allylic isomer, dimethylallyl diphosphate (DMAPP).</text>
</comment>
<accession>A0A6I4NZF1</accession>
<keyword evidence="6 10" id="KW-0460">Magnesium</keyword>
<dbReference type="InterPro" id="IPR056375">
    <property type="entry name" value="Idi_bact"/>
</dbReference>
<evidence type="ECO:0000256" key="10">
    <source>
        <dbReference type="HAMAP-Rule" id="MF_00202"/>
    </source>
</evidence>
<evidence type="ECO:0000256" key="6">
    <source>
        <dbReference type="ARBA" id="ARBA00022842"/>
    </source>
</evidence>
<evidence type="ECO:0000256" key="4">
    <source>
        <dbReference type="ARBA" id="ARBA00022490"/>
    </source>
</evidence>
<keyword evidence="14" id="KW-1185">Reference proteome</keyword>
<dbReference type="Gene3D" id="3.90.79.10">
    <property type="entry name" value="Nucleoside Triphosphate Pyrophosphohydrolase"/>
    <property type="match status" value="1"/>
</dbReference>
<keyword evidence="8 10" id="KW-0414">Isoprene biosynthesis</keyword>
<evidence type="ECO:0000256" key="7">
    <source>
        <dbReference type="ARBA" id="ARBA00023211"/>
    </source>
</evidence>
<comment type="cofactor">
    <cofactor evidence="10">
        <name>Mn(2+)</name>
        <dbReference type="ChEBI" id="CHEBI:29035"/>
    </cofactor>
    <text evidence="10">Binds 1 Mn(2+) ion per subunit.</text>
</comment>
<keyword evidence="5 10" id="KW-0479">Metal-binding</keyword>
<feature type="binding site" evidence="10">
    <location>
        <position position="91"/>
    </location>
    <ligand>
        <name>Mg(2+)</name>
        <dbReference type="ChEBI" id="CHEBI:18420"/>
    </ligand>
</feature>
<dbReference type="SUPFAM" id="SSF55811">
    <property type="entry name" value="Nudix"/>
    <property type="match status" value="1"/>
</dbReference>
<comment type="caution">
    <text evidence="13">The sequence shown here is derived from an EMBL/GenBank/DDBJ whole genome shotgun (WGS) entry which is preliminary data.</text>
</comment>
<dbReference type="PANTHER" id="PTHR10885">
    <property type="entry name" value="ISOPENTENYL-DIPHOSPHATE DELTA-ISOMERASE"/>
    <property type="match status" value="1"/>
</dbReference>
<feature type="binding site" evidence="10">
    <location>
        <position position="36"/>
    </location>
    <ligand>
        <name>Mn(2+)</name>
        <dbReference type="ChEBI" id="CHEBI:29035"/>
    </ligand>
</feature>
<evidence type="ECO:0000256" key="9">
    <source>
        <dbReference type="ARBA" id="ARBA00023235"/>
    </source>
</evidence>
<feature type="binding site" evidence="10">
    <location>
        <position position="120"/>
    </location>
    <ligand>
        <name>Mn(2+)</name>
        <dbReference type="ChEBI" id="CHEBI:29035"/>
    </ligand>
</feature>
<comment type="subcellular location">
    <subcellularLocation>
        <location evidence="10">Cytoplasm</location>
    </subcellularLocation>
</comment>
<dbReference type="PANTHER" id="PTHR10885:SF0">
    <property type="entry name" value="ISOPENTENYL-DIPHOSPHATE DELTA-ISOMERASE"/>
    <property type="match status" value="1"/>
</dbReference>
<feature type="active site" evidence="10 11">
    <location>
        <position position="120"/>
    </location>
</feature>
<protein>
    <recommendedName>
        <fullName evidence="3 10">Isopentenyl-diphosphate Delta-isomerase</fullName>
        <shortName evidence="10">IPP isomerase</shortName>
        <ecNumber evidence="3 10">5.3.3.2</ecNumber>
    </recommendedName>
    <alternativeName>
        <fullName evidence="10">IPP:DMAPP isomerase</fullName>
    </alternativeName>
    <alternativeName>
        <fullName evidence="10">Isopentenyl pyrophosphate isomerase</fullName>
    </alternativeName>
</protein>
<dbReference type="InterPro" id="IPR015797">
    <property type="entry name" value="NUDIX_hydrolase-like_dom_sf"/>
</dbReference>
<dbReference type="PIRSF" id="PIRSF018427">
    <property type="entry name" value="Isopntndiph_ism"/>
    <property type="match status" value="1"/>
</dbReference>
<dbReference type="InterPro" id="IPR000086">
    <property type="entry name" value="NUDIX_hydrolase_dom"/>
</dbReference>
<feature type="binding site" evidence="10">
    <location>
        <position position="29"/>
    </location>
    <ligand>
        <name>Mn(2+)</name>
        <dbReference type="ChEBI" id="CHEBI:29035"/>
    </ligand>
</feature>
<feature type="binding site" evidence="10">
    <location>
        <position position="118"/>
    </location>
    <ligand>
        <name>Mn(2+)</name>
        <dbReference type="ChEBI" id="CHEBI:29035"/>
    </ligand>
</feature>
<dbReference type="EMBL" id="WSTA01000074">
    <property type="protein sequence ID" value="MWB99700.1"/>
    <property type="molecule type" value="Genomic_DNA"/>
</dbReference>
<dbReference type="HAMAP" id="MF_00202">
    <property type="entry name" value="Idi"/>
    <property type="match status" value="1"/>
</dbReference>
<dbReference type="NCBIfam" id="NF002995">
    <property type="entry name" value="PRK03759.1"/>
    <property type="match status" value="1"/>
</dbReference>
<reference evidence="13 14" key="1">
    <citation type="submission" date="2019-12" db="EMBL/GenBank/DDBJ databases">
        <authorList>
            <person name="Kim Y.S."/>
        </authorList>
    </citation>
    <scope>NUCLEOTIDE SEQUENCE [LARGE SCALE GENOMIC DNA]</scope>
    <source>
        <strain evidence="13 14">MMS17-SY077</strain>
    </source>
</reference>
<dbReference type="InterPro" id="IPR011876">
    <property type="entry name" value="IsopentenylPP_isomerase_typ1"/>
</dbReference>